<keyword evidence="7 9" id="KW-0472">Membrane</keyword>
<evidence type="ECO:0000256" key="2">
    <source>
        <dbReference type="ARBA" id="ARBA00007783"/>
    </source>
</evidence>
<dbReference type="GO" id="GO:0043190">
    <property type="term" value="C:ATP-binding cassette (ABC) transporter complex"/>
    <property type="evidence" value="ECO:0007669"/>
    <property type="project" value="InterPro"/>
</dbReference>
<gene>
    <name evidence="11" type="ORF">EV193_10994</name>
</gene>
<comment type="similarity">
    <text evidence="2 9">Belongs to the ABC-2 integral membrane protein family.</text>
</comment>
<dbReference type="InterPro" id="IPR051449">
    <property type="entry name" value="ABC-2_transporter_component"/>
</dbReference>
<keyword evidence="5 9" id="KW-0812">Transmembrane</keyword>
<keyword evidence="4 9" id="KW-1003">Cell membrane</keyword>
<dbReference type="PANTHER" id="PTHR30294">
    <property type="entry name" value="MEMBRANE COMPONENT OF ABC TRANSPORTER YHHJ-RELATED"/>
    <property type="match status" value="1"/>
</dbReference>
<feature type="transmembrane region" description="Helical" evidence="9">
    <location>
        <begin position="98"/>
        <end position="127"/>
    </location>
</feature>
<dbReference type="GO" id="GO:0140359">
    <property type="term" value="F:ABC-type transporter activity"/>
    <property type="evidence" value="ECO:0007669"/>
    <property type="project" value="InterPro"/>
</dbReference>
<evidence type="ECO:0000259" key="10">
    <source>
        <dbReference type="PROSITE" id="PS51012"/>
    </source>
</evidence>
<dbReference type="AlphaFoldDB" id="A0A4V2ERW7"/>
<feature type="transmembrane region" description="Helical" evidence="9">
    <location>
        <begin position="58"/>
        <end position="77"/>
    </location>
</feature>
<evidence type="ECO:0000256" key="8">
    <source>
        <dbReference type="ARBA" id="ARBA00023251"/>
    </source>
</evidence>
<proteinExistence type="inferred from homology"/>
<dbReference type="PIRSF" id="PIRSF006648">
    <property type="entry name" value="DrrB"/>
    <property type="match status" value="1"/>
</dbReference>
<dbReference type="InterPro" id="IPR000412">
    <property type="entry name" value="ABC_2_transport"/>
</dbReference>
<keyword evidence="12" id="KW-1185">Reference proteome</keyword>
<dbReference type="InterPro" id="IPR047817">
    <property type="entry name" value="ABC2_TM_bact-type"/>
</dbReference>
<evidence type="ECO:0000256" key="4">
    <source>
        <dbReference type="ARBA" id="ARBA00022475"/>
    </source>
</evidence>
<dbReference type="PROSITE" id="PS51012">
    <property type="entry name" value="ABC_TM2"/>
    <property type="match status" value="1"/>
</dbReference>
<feature type="transmembrane region" description="Helical" evidence="9">
    <location>
        <begin position="225"/>
        <end position="243"/>
    </location>
</feature>
<evidence type="ECO:0000256" key="7">
    <source>
        <dbReference type="ARBA" id="ARBA00023136"/>
    </source>
</evidence>
<organism evidence="11 12">
    <name type="scientific">Herbihabitans rhizosphaerae</name>
    <dbReference type="NCBI Taxonomy" id="1872711"/>
    <lineage>
        <taxon>Bacteria</taxon>
        <taxon>Bacillati</taxon>
        <taxon>Actinomycetota</taxon>
        <taxon>Actinomycetes</taxon>
        <taxon>Pseudonocardiales</taxon>
        <taxon>Pseudonocardiaceae</taxon>
        <taxon>Herbihabitans</taxon>
    </lineage>
</organism>
<keyword evidence="6 9" id="KW-1133">Transmembrane helix</keyword>
<dbReference type="GO" id="GO:0046677">
    <property type="term" value="P:response to antibiotic"/>
    <property type="evidence" value="ECO:0007669"/>
    <property type="project" value="UniProtKB-KW"/>
</dbReference>
<comment type="subcellular location">
    <subcellularLocation>
        <location evidence="1 9">Cell membrane</location>
        <topology evidence="1 9">Multi-pass membrane protein</topology>
    </subcellularLocation>
</comment>
<keyword evidence="3 9" id="KW-0813">Transport</keyword>
<dbReference type="PANTHER" id="PTHR30294:SF38">
    <property type="entry name" value="TRANSPORT PERMEASE PROTEIN"/>
    <property type="match status" value="1"/>
</dbReference>
<evidence type="ECO:0000256" key="1">
    <source>
        <dbReference type="ARBA" id="ARBA00004651"/>
    </source>
</evidence>
<protein>
    <recommendedName>
        <fullName evidence="9">Transport permease protein</fullName>
    </recommendedName>
</protein>
<feature type="transmembrane region" description="Helical" evidence="9">
    <location>
        <begin position="133"/>
        <end position="157"/>
    </location>
</feature>
<sequence>MSTVINPGITLATAKRILNQLRHDPRTIAMLLLVPTVLMVLLRFVFNNEMAFSRTAPALLGVFPFVIMFLIASITTLRERTTGTLERLMTLPMGRLDLLFGYAIAFGVLATLQVTIATTVSLLWLGLDIAGSVWTLLLITILDALLGMALGLFVSAFATSEFQAIQFMPVFALPQILLCGLFVPRDAMANVLNWLSDVMPLSYAVDALTAVTVTENWDGTLVRNLIVVAACAILALMLGAATLRRRTP</sequence>
<keyword evidence="8" id="KW-0046">Antibiotic resistance</keyword>
<evidence type="ECO:0000256" key="9">
    <source>
        <dbReference type="RuleBase" id="RU361157"/>
    </source>
</evidence>
<dbReference type="Pfam" id="PF01061">
    <property type="entry name" value="ABC2_membrane"/>
    <property type="match status" value="1"/>
</dbReference>
<evidence type="ECO:0000256" key="3">
    <source>
        <dbReference type="ARBA" id="ARBA00022448"/>
    </source>
</evidence>
<dbReference type="InterPro" id="IPR013525">
    <property type="entry name" value="ABC2_TM"/>
</dbReference>
<dbReference type="RefSeq" id="WP_165401484.1">
    <property type="nucleotide sequence ID" value="NZ_SGWQ01000009.1"/>
</dbReference>
<feature type="transmembrane region" description="Helical" evidence="9">
    <location>
        <begin position="164"/>
        <end position="183"/>
    </location>
</feature>
<evidence type="ECO:0000256" key="5">
    <source>
        <dbReference type="ARBA" id="ARBA00022692"/>
    </source>
</evidence>
<feature type="transmembrane region" description="Helical" evidence="9">
    <location>
        <begin position="28"/>
        <end position="46"/>
    </location>
</feature>
<evidence type="ECO:0000313" key="12">
    <source>
        <dbReference type="Proteomes" id="UP000294257"/>
    </source>
</evidence>
<name>A0A4V2ERW7_9PSEU</name>
<evidence type="ECO:0000256" key="6">
    <source>
        <dbReference type="ARBA" id="ARBA00022989"/>
    </source>
</evidence>
<feature type="domain" description="ABC transmembrane type-2" evidence="10">
    <location>
        <begin position="18"/>
        <end position="246"/>
    </location>
</feature>
<reference evidence="11 12" key="1">
    <citation type="submission" date="2019-02" db="EMBL/GenBank/DDBJ databases">
        <title>Genomic Encyclopedia of Type Strains, Phase IV (KMG-IV): sequencing the most valuable type-strain genomes for metagenomic binning, comparative biology and taxonomic classification.</title>
        <authorList>
            <person name="Goeker M."/>
        </authorList>
    </citation>
    <scope>NUCLEOTIDE SEQUENCE [LARGE SCALE GENOMIC DNA]</scope>
    <source>
        <strain evidence="11 12">DSM 101727</strain>
    </source>
</reference>
<comment type="caution">
    <text evidence="11">The sequence shown here is derived from an EMBL/GenBank/DDBJ whole genome shotgun (WGS) entry which is preliminary data.</text>
</comment>
<accession>A0A4V2ERW7</accession>
<evidence type="ECO:0000313" key="11">
    <source>
        <dbReference type="EMBL" id="RZS34307.1"/>
    </source>
</evidence>
<dbReference type="EMBL" id="SGWQ01000009">
    <property type="protein sequence ID" value="RZS34307.1"/>
    <property type="molecule type" value="Genomic_DNA"/>
</dbReference>
<dbReference type="Proteomes" id="UP000294257">
    <property type="component" value="Unassembled WGS sequence"/>
</dbReference>